<dbReference type="Proteomes" id="UP001460270">
    <property type="component" value="Unassembled WGS sequence"/>
</dbReference>
<keyword evidence="2" id="KW-0732">Signal</keyword>
<comment type="caution">
    <text evidence="3">The sequence shown here is derived from an EMBL/GenBank/DDBJ whole genome shotgun (WGS) entry which is preliminary data.</text>
</comment>
<feature type="compositionally biased region" description="Low complexity" evidence="1">
    <location>
        <begin position="29"/>
        <end position="66"/>
    </location>
</feature>
<evidence type="ECO:0000313" key="4">
    <source>
        <dbReference type="Proteomes" id="UP001460270"/>
    </source>
</evidence>
<sequence>MEKKTAELFRRKSGIFVVLAILQITKHASAQNTTATPSNSTATPSNSTVPPSTSSAPGPSHGPSTSYTTLPRNMTAGLGDPAEFWCGVPKNSEGVTFTFYGSTHNYTLNCPDGHIQDIPQALTGICFLIWINVGWVCPKRHICTGQWYKDSMPTKGSPGCSHSLLVCLW</sequence>
<gene>
    <name evidence="3" type="ORF">WMY93_026745</name>
</gene>
<reference evidence="4" key="1">
    <citation type="submission" date="2024-04" db="EMBL/GenBank/DDBJ databases">
        <title>Salinicola lusitanus LLJ914,a marine bacterium isolated from the Okinawa Trough.</title>
        <authorList>
            <person name="Li J."/>
        </authorList>
    </citation>
    <scope>NUCLEOTIDE SEQUENCE [LARGE SCALE GENOMIC DNA]</scope>
</reference>
<protein>
    <recommendedName>
        <fullName evidence="5">Sushi domain-containing protein</fullName>
    </recommendedName>
</protein>
<keyword evidence="4" id="KW-1185">Reference proteome</keyword>
<dbReference type="EMBL" id="JBBPFD010000019">
    <property type="protein sequence ID" value="KAK7887124.1"/>
    <property type="molecule type" value="Genomic_DNA"/>
</dbReference>
<feature type="chain" id="PRO_5043654042" description="Sushi domain-containing protein" evidence="2">
    <location>
        <begin position="31"/>
        <end position="169"/>
    </location>
</feature>
<evidence type="ECO:0008006" key="5">
    <source>
        <dbReference type="Google" id="ProtNLM"/>
    </source>
</evidence>
<accession>A0AAW0MZZ1</accession>
<feature type="signal peptide" evidence="2">
    <location>
        <begin position="1"/>
        <end position="30"/>
    </location>
</feature>
<feature type="region of interest" description="Disordered" evidence="1">
    <location>
        <begin position="29"/>
        <end position="72"/>
    </location>
</feature>
<dbReference type="AlphaFoldDB" id="A0AAW0MZZ1"/>
<evidence type="ECO:0000313" key="3">
    <source>
        <dbReference type="EMBL" id="KAK7887124.1"/>
    </source>
</evidence>
<evidence type="ECO:0000256" key="1">
    <source>
        <dbReference type="SAM" id="MobiDB-lite"/>
    </source>
</evidence>
<evidence type="ECO:0000256" key="2">
    <source>
        <dbReference type="SAM" id="SignalP"/>
    </source>
</evidence>
<organism evidence="3 4">
    <name type="scientific">Mugilogobius chulae</name>
    <name type="common">yellowstripe goby</name>
    <dbReference type="NCBI Taxonomy" id="88201"/>
    <lineage>
        <taxon>Eukaryota</taxon>
        <taxon>Metazoa</taxon>
        <taxon>Chordata</taxon>
        <taxon>Craniata</taxon>
        <taxon>Vertebrata</taxon>
        <taxon>Euteleostomi</taxon>
        <taxon>Actinopterygii</taxon>
        <taxon>Neopterygii</taxon>
        <taxon>Teleostei</taxon>
        <taxon>Neoteleostei</taxon>
        <taxon>Acanthomorphata</taxon>
        <taxon>Gobiaria</taxon>
        <taxon>Gobiiformes</taxon>
        <taxon>Gobioidei</taxon>
        <taxon>Gobiidae</taxon>
        <taxon>Gobionellinae</taxon>
        <taxon>Mugilogobius</taxon>
    </lineage>
</organism>
<proteinExistence type="predicted"/>
<name>A0AAW0MZZ1_9GOBI</name>